<dbReference type="Proteomes" id="UP000803844">
    <property type="component" value="Unassembled WGS sequence"/>
</dbReference>
<dbReference type="SUPFAM" id="SSF103642">
    <property type="entry name" value="Sec-C motif"/>
    <property type="match status" value="1"/>
</dbReference>
<name>A0A9P5CPG1_CRYP1</name>
<keyword evidence="3" id="KW-1185">Reference proteome</keyword>
<dbReference type="AlphaFoldDB" id="A0A9P5CPG1"/>
<dbReference type="GeneID" id="63842328"/>
<accession>A0A9P5CPG1</accession>
<organism evidence="2 3">
    <name type="scientific">Cryphonectria parasitica (strain ATCC 38755 / EP155)</name>
    <dbReference type="NCBI Taxonomy" id="660469"/>
    <lineage>
        <taxon>Eukaryota</taxon>
        <taxon>Fungi</taxon>
        <taxon>Dikarya</taxon>
        <taxon>Ascomycota</taxon>
        <taxon>Pezizomycotina</taxon>
        <taxon>Sordariomycetes</taxon>
        <taxon>Sordariomycetidae</taxon>
        <taxon>Diaporthales</taxon>
        <taxon>Cryphonectriaceae</taxon>
        <taxon>Cryphonectria-Endothia species complex</taxon>
        <taxon>Cryphonectria</taxon>
    </lineage>
</organism>
<comment type="caution">
    <text evidence="2">The sequence shown here is derived from an EMBL/GenBank/DDBJ whole genome shotgun (WGS) entry which is preliminary data.</text>
</comment>
<dbReference type="Gene3D" id="3.10.450.50">
    <property type="match status" value="1"/>
</dbReference>
<dbReference type="InterPro" id="IPR004027">
    <property type="entry name" value="SEC_C_motif"/>
</dbReference>
<proteinExistence type="predicted"/>
<feature type="region of interest" description="Disordered" evidence="1">
    <location>
        <begin position="162"/>
        <end position="181"/>
    </location>
</feature>
<dbReference type="Pfam" id="PF02810">
    <property type="entry name" value="SEC-C"/>
    <property type="match status" value="1"/>
</dbReference>
<dbReference type="EMBL" id="MU032347">
    <property type="protein sequence ID" value="KAF3766444.1"/>
    <property type="molecule type" value="Genomic_DNA"/>
</dbReference>
<sequence length="181" mass="19524">MSSSAKQSVRMQFLCEKRQLDFHEEVPKSLIGPEALTNPAMPKMFEMTMAPVIKKHAGEALGACEAKCSAKSCERPSSTVVATPMSYLHKVDDPFVIIMTVACCNSPACDITLKQEARHLMLQVAQERTQSIASFGVPPMSRGAKCYCGSGRKFKKCCGKEEGKDEEEEEGADAAAAAVAA</sequence>
<evidence type="ECO:0000313" key="3">
    <source>
        <dbReference type="Proteomes" id="UP000803844"/>
    </source>
</evidence>
<gene>
    <name evidence="2" type="ORF">M406DRAFT_68784</name>
</gene>
<dbReference type="OrthoDB" id="432970at2759"/>
<evidence type="ECO:0000256" key="1">
    <source>
        <dbReference type="SAM" id="MobiDB-lite"/>
    </source>
</evidence>
<reference evidence="2" key="1">
    <citation type="journal article" date="2020" name="Phytopathology">
        <title>Genome sequence of the chestnut blight fungus Cryphonectria parasitica EP155: A fundamental resource for an archetypical invasive plant pathogen.</title>
        <authorList>
            <person name="Crouch J.A."/>
            <person name="Dawe A."/>
            <person name="Aerts A."/>
            <person name="Barry K."/>
            <person name="Churchill A.C.L."/>
            <person name="Grimwood J."/>
            <person name="Hillman B."/>
            <person name="Milgroom M.G."/>
            <person name="Pangilinan J."/>
            <person name="Smith M."/>
            <person name="Salamov A."/>
            <person name="Schmutz J."/>
            <person name="Yadav J."/>
            <person name="Grigoriev I.V."/>
            <person name="Nuss D."/>
        </authorList>
    </citation>
    <scope>NUCLEOTIDE SEQUENCE</scope>
    <source>
        <strain evidence="2">EP155</strain>
    </source>
</reference>
<evidence type="ECO:0000313" key="2">
    <source>
        <dbReference type="EMBL" id="KAF3766444.1"/>
    </source>
</evidence>
<dbReference type="RefSeq" id="XP_040777405.1">
    <property type="nucleotide sequence ID" value="XM_040925199.1"/>
</dbReference>
<protein>
    <submittedName>
        <fullName evidence="2">Uncharacterized protein</fullName>
    </submittedName>
</protein>